<dbReference type="EMBL" id="REGN01010927">
    <property type="protein sequence ID" value="RMZ98189.1"/>
    <property type="molecule type" value="Genomic_DNA"/>
</dbReference>
<feature type="compositionally biased region" description="Basic residues" evidence="1">
    <location>
        <begin position="72"/>
        <end position="83"/>
    </location>
</feature>
<protein>
    <submittedName>
        <fullName evidence="2">Uncharacterized protein</fullName>
    </submittedName>
</protein>
<organism evidence="2 3">
    <name type="scientific">Brachionus plicatilis</name>
    <name type="common">Marine rotifer</name>
    <name type="synonym">Brachionus muelleri</name>
    <dbReference type="NCBI Taxonomy" id="10195"/>
    <lineage>
        <taxon>Eukaryota</taxon>
        <taxon>Metazoa</taxon>
        <taxon>Spiralia</taxon>
        <taxon>Gnathifera</taxon>
        <taxon>Rotifera</taxon>
        <taxon>Eurotatoria</taxon>
        <taxon>Monogononta</taxon>
        <taxon>Pseudotrocha</taxon>
        <taxon>Ploima</taxon>
        <taxon>Brachionidae</taxon>
        <taxon>Brachionus</taxon>
    </lineage>
</organism>
<comment type="caution">
    <text evidence="2">The sequence shown here is derived from an EMBL/GenBank/DDBJ whole genome shotgun (WGS) entry which is preliminary data.</text>
</comment>
<evidence type="ECO:0000256" key="1">
    <source>
        <dbReference type="SAM" id="MobiDB-lite"/>
    </source>
</evidence>
<reference evidence="2 3" key="1">
    <citation type="journal article" date="2018" name="Sci. Rep.">
        <title>Genomic signatures of local adaptation to the degree of environmental predictability in rotifers.</title>
        <authorList>
            <person name="Franch-Gras L."/>
            <person name="Hahn C."/>
            <person name="Garcia-Roger E.M."/>
            <person name="Carmona M.J."/>
            <person name="Serra M."/>
            <person name="Gomez A."/>
        </authorList>
    </citation>
    <scope>NUCLEOTIDE SEQUENCE [LARGE SCALE GENOMIC DNA]</scope>
    <source>
        <strain evidence="2">HYR1</strain>
    </source>
</reference>
<dbReference type="AlphaFoldDB" id="A0A3M7PGM7"/>
<name>A0A3M7PGM7_BRAPC</name>
<dbReference type="Proteomes" id="UP000276133">
    <property type="component" value="Unassembled WGS sequence"/>
</dbReference>
<feature type="compositionally biased region" description="Basic residues" evidence="1">
    <location>
        <begin position="48"/>
        <end position="65"/>
    </location>
</feature>
<feature type="non-terminal residue" evidence="2">
    <location>
        <position position="1"/>
    </location>
</feature>
<accession>A0A3M7PGM7</accession>
<gene>
    <name evidence="2" type="ORF">BpHYR1_042913</name>
</gene>
<evidence type="ECO:0000313" key="2">
    <source>
        <dbReference type="EMBL" id="RMZ98189.1"/>
    </source>
</evidence>
<evidence type="ECO:0000313" key="3">
    <source>
        <dbReference type="Proteomes" id="UP000276133"/>
    </source>
</evidence>
<feature type="region of interest" description="Disordered" evidence="1">
    <location>
        <begin position="45"/>
        <end position="91"/>
    </location>
</feature>
<proteinExistence type="predicted"/>
<sequence>TIFEFDYKNKNKSNYCYEKLFLPVASFFHFSLKFEFLAPASTNLKKEERKRKGRGKEKERKKRGRGKEEVRKKRRRGKEKKAMKLVLSCTK</sequence>
<keyword evidence="3" id="KW-1185">Reference proteome</keyword>